<keyword evidence="2" id="KW-1185">Reference proteome</keyword>
<comment type="caution">
    <text evidence="1">The sequence shown here is derived from an EMBL/GenBank/DDBJ whole genome shotgun (WGS) entry which is preliminary data.</text>
</comment>
<dbReference type="Proteomes" id="UP000054978">
    <property type="component" value="Unassembled WGS sequence"/>
</dbReference>
<evidence type="ECO:0000313" key="2">
    <source>
        <dbReference type="Proteomes" id="UP000054978"/>
    </source>
</evidence>
<sequence>MPFGERIGDSQHAMIESTSAACGRMPTNRKVLARLMLSAGDSYLEFVIRACARLRSSSPKFRINAKKR</sequence>
<dbReference type="STRING" id="1777144.AWB83_03342"/>
<dbReference type="EMBL" id="FCOB02000015">
    <property type="protein sequence ID" value="SAK70280.1"/>
    <property type="molecule type" value="Genomic_DNA"/>
</dbReference>
<gene>
    <name evidence="1" type="ORF">AWB83_03342</name>
</gene>
<proteinExistence type="predicted"/>
<accession>A0A158BJZ0</accession>
<name>A0A158BJZ0_9BURK</name>
<organism evidence="1 2">
    <name type="scientific">Caballeronia ptereochthonis</name>
    <dbReference type="NCBI Taxonomy" id="1777144"/>
    <lineage>
        <taxon>Bacteria</taxon>
        <taxon>Pseudomonadati</taxon>
        <taxon>Pseudomonadota</taxon>
        <taxon>Betaproteobacteria</taxon>
        <taxon>Burkholderiales</taxon>
        <taxon>Burkholderiaceae</taxon>
        <taxon>Caballeronia</taxon>
    </lineage>
</organism>
<evidence type="ECO:0000313" key="1">
    <source>
        <dbReference type="EMBL" id="SAK70280.1"/>
    </source>
</evidence>
<reference evidence="1" key="1">
    <citation type="submission" date="2016-01" db="EMBL/GenBank/DDBJ databases">
        <authorList>
            <person name="Peeters C."/>
        </authorList>
    </citation>
    <scope>NUCLEOTIDE SEQUENCE [LARGE SCALE GENOMIC DNA]</scope>
    <source>
        <strain evidence="1">LMG 29326</strain>
    </source>
</reference>
<protein>
    <submittedName>
        <fullName evidence="1">Uncharacterized protein</fullName>
    </submittedName>
</protein>
<dbReference type="AlphaFoldDB" id="A0A158BJZ0"/>